<evidence type="ECO:0000259" key="4">
    <source>
        <dbReference type="PROSITE" id="PS50949"/>
    </source>
</evidence>
<dbReference type="eggNOG" id="COG2188">
    <property type="taxonomic scope" value="Bacteria"/>
</dbReference>
<dbReference type="PROSITE" id="PS50949">
    <property type="entry name" value="HTH_GNTR"/>
    <property type="match status" value="1"/>
</dbReference>
<dbReference type="Gene3D" id="3.40.1410.10">
    <property type="entry name" value="Chorismate lyase-like"/>
    <property type="match status" value="1"/>
</dbReference>
<evidence type="ECO:0000313" key="5">
    <source>
        <dbReference type="EMBL" id="CAP43246.1"/>
    </source>
</evidence>
<proteinExistence type="predicted"/>
<dbReference type="SMART" id="SM00866">
    <property type="entry name" value="UTRA"/>
    <property type="match status" value="1"/>
</dbReference>
<sequence length="266" mass="30194">MALDLLMVKSYCRPYVQQTIYGYLFMAIKFHDSPIPRYLQLADLMRQRIARGIWEQGRKVPSLEELVAEFGVARVTVRQAVDVLTREGLVSPQQGRGTFVTGLPPNDRWLRVQTTLAELAEVYRDTQPKIVTIDESIHSAPLTPQDGATAGQYVFMRRIHERAGQPYCVINIYLAERIFRQDPVRFRNETVIPLLVSMPGLHIAQARQTLTISTADAEVAQQLQVAVNTPIAEVRRVFVDDGGQVIYLSEVTYRGDFIHVEMNLIP</sequence>
<dbReference type="GO" id="GO:0003677">
    <property type="term" value="F:DNA binding"/>
    <property type="evidence" value="ECO:0007669"/>
    <property type="project" value="UniProtKB-KW"/>
</dbReference>
<keyword evidence="2" id="KW-0238">DNA-binding</keyword>
<dbReference type="SUPFAM" id="SSF46785">
    <property type="entry name" value="Winged helix' DNA-binding domain"/>
    <property type="match status" value="1"/>
</dbReference>
<evidence type="ECO:0000313" key="6">
    <source>
        <dbReference type="Proteomes" id="UP000001225"/>
    </source>
</evidence>
<dbReference type="PRINTS" id="PR00035">
    <property type="entry name" value="HTHGNTR"/>
</dbReference>
<keyword evidence="1" id="KW-0805">Transcription regulation</keyword>
<dbReference type="InterPro" id="IPR036390">
    <property type="entry name" value="WH_DNA-bd_sf"/>
</dbReference>
<dbReference type="InterPro" id="IPR036388">
    <property type="entry name" value="WH-like_DNA-bd_sf"/>
</dbReference>
<organism evidence="5 6">
    <name type="scientific">Bordetella petrii (strain ATCC BAA-461 / DSM 12804 / CCUG 43448 / CIP 107267 / Se-1111R)</name>
    <dbReference type="NCBI Taxonomy" id="340100"/>
    <lineage>
        <taxon>Bacteria</taxon>
        <taxon>Pseudomonadati</taxon>
        <taxon>Pseudomonadota</taxon>
        <taxon>Betaproteobacteria</taxon>
        <taxon>Burkholderiales</taxon>
        <taxon>Alcaligenaceae</taxon>
        <taxon>Bordetella</taxon>
    </lineage>
</organism>
<evidence type="ECO:0000256" key="3">
    <source>
        <dbReference type="ARBA" id="ARBA00023163"/>
    </source>
</evidence>
<evidence type="ECO:0000256" key="2">
    <source>
        <dbReference type="ARBA" id="ARBA00023125"/>
    </source>
</evidence>
<protein>
    <submittedName>
        <fullName evidence="5">Transcriptional regulator, GntR family</fullName>
    </submittedName>
</protein>
<dbReference type="STRING" id="94624.Bpet2904"/>
<dbReference type="SUPFAM" id="SSF64288">
    <property type="entry name" value="Chorismate lyase-like"/>
    <property type="match status" value="1"/>
</dbReference>
<reference evidence="5 6" key="1">
    <citation type="journal article" date="2008" name="BMC Genomics">
        <title>The missing link: Bordetella petrii is endowed with both the metabolic versatility of environmental bacteria and virulence traits of pathogenic Bordetellae.</title>
        <authorList>
            <person name="Gross R."/>
            <person name="Guzman C.A."/>
            <person name="Sebaihia M."/>
            <person name="Martins Dos Santos V.A."/>
            <person name="Pieper D.H."/>
            <person name="Koebnik R."/>
            <person name="Lechner M."/>
            <person name="Bartels D."/>
            <person name="Buhrmester J."/>
            <person name="Choudhuri J.V."/>
            <person name="Ebensen T."/>
            <person name="Gaigalat L."/>
            <person name="Herrmann S."/>
            <person name="Khachane A.N."/>
            <person name="Larisch C."/>
            <person name="Link S."/>
            <person name="Linke B."/>
            <person name="Meyer F."/>
            <person name="Mormann S."/>
            <person name="Nakunst D."/>
            <person name="Rueckert C."/>
            <person name="Schneiker-Bekel S."/>
            <person name="Schulze K."/>
            <person name="Vorhoelter F.J."/>
            <person name="Yevsa T."/>
            <person name="Engle J.T."/>
            <person name="Goldman W.E."/>
            <person name="Puehler A."/>
            <person name="Goebel U.B."/>
            <person name="Goesmann A."/>
            <person name="Bloecker H."/>
            <person name="Kaiser O."/>
            <person name="Martinez-Arias R."/>
        </authorList>
    </citation>
    <scope>NUCLEOTIDE SEQUENCE [LARGE SCALE GENOMIC DNA]</scope>
    <source>
        <strain evidence="6">ATCC BAA-461 / DSM 12804 / CCUG 43448 / CIP 107267 / Se-1111R</strain>
    </source>
</reference>
<dbReference type="EMBL" id="AM902716">
    <property type="protein sequence ID" value="CAP43246.1"/>
    <property type="molecule type" value="Genomic_DNA"/>
</dbReference>
<keyword evidence="3" id="KW-0804">Transcription</keyword>
<dbReference type="InterPro" id="IPR028978">
    <property type="entry name" value="Chorismate_lyase_/UTRA_dom_sf"/>
</dbReference>
<accession>A9IS23</accession>
<dbReference type="CDD" id="cd07377">
    <property type="entry name" value="WHTH_GntR"/>
    <property type="match status" value="1"/>
</dbReference>
<dbReference type="Pfam" id="PF00392">
    <property type="entry name" value="GntR"/>
    <property type="match status" value="1"/>
</dbReference>
<dbReference type="AlphaFoldDB" id="A9IS23"/>
<dbReference type="PANTHER" id="PTHR44846:SF1">
    <property type="entry name" value="MANNOSYL-D-GLYCERATE TRANSPORT_METABOLISM SYSTEM REPRESSOR MNGR-RELATED"/>
    <property type="match status" value="1"/>
</dbReference>
<keyword evidence="6" id="KW-1185">Reference proteome</keyword>
<dbReference type="InterPro" id="IPR011663">
    <property type="entry name" value="UTRA"/>
</dbReference>
<dbReference type="GO" id="GO:0045892">
    <property type="term" value="P:negative regulation of DNA-templated transcription"/>
    <property type="evidence" value="ECO:0007669"/>
    <property type="project" value="TreeGrafter"/>
</dbReference>
<dbReference type="Gene3D" id="1.10.10.10">
    <property type="entry name" value="Winged helix-like DNA-binding domain superfamily/Winged helix DNA-binding domain"/>
    <property type="match status" value="1"/>
</dbReference>
<feature type="domain" description="HTH gntR-type" evidence="4">
    <location>
        <begin position="35"/>
        <end position="103"/>
    </location>
</feature>
<dbReference type="GO" id="GO:0003700">
    <property type="term" value="F:DNA-binding transcription factor activity"/>
    <property type="evidence" value="ECO:0007669"/>
    <property type="project" value="InterPro"/>
</dbReference>
<dbReference type="Proteomes" id="UP000001225">
    <property type="component" value="Chromosome"/>
</dbReference>
<evidence type="ECO:0000256" key="1">
    <source>
        <dbReference type="ARBA" id="ARBA00023015"/>
    </source>
</evidence>
<dbReference type="InterPro" id="IPR000524">
    <property type="entry name" value="Tscrpt_reg_HTH_GntR"/>
</dbReference>
<name>A9IS23_BORPD</name>
<dbReference type="PANTHER" id="PTHR44846">
    <property type="entry name" value="MANNOSYL-D-GLYCERATE TRANSPORT/METABOLISM SYSTEM REPRESSOR MNGR-RELATED"/>
    <property type="match status" value="1"/>
</dbReference>
<gene>
    <name evidence="5" type="ordered locus">Bpet2904</name>
</gene>
<dbReference type="InterPro" id="IPR050679">
    <property type="entry name" value="Bact_HTH_transcr_reg"/>
</dbReference>
<dbReference type="SMART" id="SM00345">
    <property type="entry name" value="HTH_GNTR"/>
    <property type="match status" value="1"/>
</dbReference>
<dbReference type="KEGG" id="bpt:Bpet2904"/>
<dbReference type="Pfam" id="PF07702">
    <property type="entry name" value="UTRA"/>
    <property type="match status" value="1"/>
</dbReference>